<evidence type="ECO:0000313" key="6">
    <source>
        <dbReference type="Proteomes" id="UP000632535"/>
    </source>
</evidence>
<dbReference type="InterPro" id="IPR010982">
    <property type="entry name" value="Lambda_DNA-bd_dom_sf"/>
</dbReference>
<dbReference type="Pfam" id="PF13377">
    <property type="entry name" value="Peripla_BP_3"/>
    <property type="match status" value="1"/>
</dbReference>
<dbReference type="Gene3D" id="3.40.50.2300">
    <property type="match status" value="2"/>
</dbReference>
<evidence type="ECO:0000256" key="2">
    <source>
        <dbReference type="ARBA" id="ARBA00023125"/>
    </source>
</evidence>
<evidence type="ECO:0000313" key="5">
    <source>
        <dbReference type="EMBL" id="GGI09673.1"/>
    </source>
</evidence>
<keyword evidence="1" id="KW-0805">Transcription regulation</keyword>
<evidence type="ECO:0000256" key="3">
    <source>
        <dbReference type="ARBA" id="ARBA00023163"/>
    </source>
</evidence>
<dbReference type="PANTHER" id="PTHR30146">
    <property type="entry name" value="LACI-RELATED TRANSCRIPTIONAL REPRESSOR"/>
    <property type="match status" value="1"/>
</dbReference>
<dbReference type="Proteomes" id="UP000632535">
    <property type="component" value="Unassembled WGS sequence"/>
</dbReference>
<accession>A0ABQ2B7S4</accession>
<dbReference type="EMBL" id="BMDG01000009">
    <property type="protein sequence ID" value="GGI09673.1"/>
    <property type="molecule type" value="Genomic_DNA"/>
</dbReference>
<keyword evidence="6" id="KW-1185">Reference proteome</keyword>
<dbReference type="PANTHER" id="PTHR30146:SF109">
    <property type="entry name" value="HTH-TYPE TRANSCRIPTIONAL REGULATOR GALS"/>
    <property type="match status" value="1"/>
</dbReference>
<reference evidence="6" key="1">
    <citation type="journal article" date="2019" name="Int. J. Syst. Evol. Microbiol.">
        <title>The Global Catalogue of Microorganisms (GCM) 10K type strain sequencing project: providing services to taxonomists for standard genome sequencing and annotation.</title>
        <authorList>
            <consortium name="The Broad Institute Genomics Platform"/>
            <consortium name="The Broad Institute Genome Sequencing Center for Infectious Disease"/>
            <person name="Wu L."/>
            <person name="Ma J."/>
        </authorList>
    </citation>
    <scope>NUCLEOTIDE SEQUENCE [LARGE SCALE GENOMIC DNA]</scope>
    <source>
        <strain evidence="6">CCM 8653</strain>
    </source>
</reference>
<evidence type="ECO:0000256" key="1">
    <source>
        <dbReference type="ARBA" id="ARBA00023015"/>
    </source>
</evidence>
<keyword evidence="2" id="KW-0238">DNA-binding</keyword>
<dbReference type="SUPFAM" id="SSF47413">
    <property type="entry name" value="lambda repressor-like DNA-binding domains"/>
    <property type="match status" value="1"/>
</dbReference>
<dbReference type="CDD" id="cd01392">
    <property type="entry name" value="HTH_LacI"/>
    <property type="match status" value="1"/>
</dbReference>
<dbReference type="Gene3D" id="1.10.260.40">
    <property type="entry name" value="lambda repressor-like DNA-binding domains"/>
    <property type="match status" value="1"/>
</dbReference>
<evidence type="ECO:0000259" key="4">
    <source>
        <dbReference type="PROSITE" id="PS50932"/>
    </source>
</evidence>
<dbReference type="RefSeq" id="WP_188524275.1">
    <property type="nucleotide sequence ID" value="NZ_BMDG01000009.1"/>
</dbReference>
<dbReference type="SUPFAM" id="SSF53822">
    <property type="entry name" value="Periplasmic binding protein-like I"/>
    <property type="match status" value="1"/>
</dbReference>
<comment type="caution">
    <text evidence="5">The sequence shown here is derived from an EMBL/GenBank/DDBJ whole genome shotgun (WGS) entry which is preliminary data.</text>
</comment>
<sequence>MDDLASALGLSPNTVSRALRGRDGVSERTRQLVLNEAVRVGYVLPPAASVHAGVETIAITVPSVTHPFASQLLAAIETGVRAAGYALDLYATEESTEQEEAIAEQILRARPAGVIAIPVQGAGHCWERVHAAGIPVVATSREIADTPADFVGVDSEAGTYAAARHLIGAGARRLLYVEEDLAITTIERRRAGVERALAMASDLSAETLLIPTRRFEGTGPQWRAQEGYRVVAEQLSASRPFDALVTGDDFFALGALRALHERGRAVPSDVKVVGYGDLSFADWTTPSLTSVRLPTRLVGELAVAALLQRVAGGSGEPLRRLIRPELIVRDSSSGAGDVGLSR</sequence>
<organism evidence="5 6">
    <name type="scientific">Isoptericola cucumis</name>
    <dbReference type="NCBI Taxonomy" id="1776856"/>
    <lineage>
        <taxon>Bacteria</taxon>
        <taxon>Bacillati</taxon>
        <taxon>Actinomycetota</taxon>
        <taxon>Actinomycetes</taxon>
        <taxon>Micrococcales</taxon>
        <taxon>Promicromonosporaceae</taxon>
        <taxon>Isoptericola</taxon>
    </lineage>
</organism>
<name>A0ABQ2B7S4_9MICO</name>
<dbReference type="SMART" id="SM00354">
    <property type="entry name" value="HTH_LACI"/>
    <property type="match status" value="1"/>
</dbReference>
<dbReference type="InterPro" id="IPR028082">
    <property type="entry name" value="Peripla_BP_I"/>
</dbReference>
<gene>
    <name evidence="5" type="ORF">GCM10007368_27360</name>
</gene>
<dbReference type="InterPro" id="IPR000843">
    <property type="entry name" value="HTH_LacI"/>
</dbReference>
<dbReference type="Pfam" id="PF00356">
    <property type="entry name" value="LacI"/>
    <property type="match status" value="1"/>
</dbReference>
<dbReference type="PROSITE" id="PS50932">
    <property type="entry name" value="HTH_LACI_2"/>
    <property type="match status" value="1"/>
</dbReference>
<proteinExistence type="predicted"/>
<dbReference type="InterPro" id="IPR046335">
    <property type="entry name" value="LacI/GalR-like_sensor"/>
</dbReference>
<keyword evidence="3" id="KW-0804">Transcription</keyword>
<feature type="domain" description="HTH lacI-type" evidence="4">
    <location>
        <begin position="1"/>
        <end position="53"/>
    </location>
</feature>
<protein>
    <submittedName>
        <fullName evidence="5">LacI family transcriptional regulator</fullName>
    </submittedName>
</protein>
<dbReference type="CDD" id="cd06267">
    <property type="entry name" value="PBP1_LacI_sugar_binding-like"/>
    <property type="match status" value="1"/>
</dbReference>